<organism evidence="3 4">
    <name type="scientific">Rhodococcus oxybenzonivorans</name>
    <dbReference type="NCBI Taxonomy" id="1990687"/>
    <lineage>
        <taxon>Bacteria</taxon>
        <taxon>Bacillati</taxon>
        <taxon>Actinomycetota</taxon>
        <taxon>Actinomycetes</taxon>
        <taxon>Mycobacteriales</taxon>
        <taxon>Nocardiaceae</taxon>
        <taxon>Rhodococcus</taxon>
    </lineage>
</organism>
<gene>
    <name evidence="3" type="ORF">CBI38_05610</name>
</gene>
<dbReference type="Pfam" id="PF13561">
    <property type="entry name" value="adh_short_C2"/>
    <property type="match status" value="1"/>
</dbReference>
<dbReference type="Proteomes" id="UP000245711">
    <property type="component" value="Chromosome"/>
</dbReference>
<dbReference type="SUPFAM" id="SSF51735">
    <property type="entry name" value="NAD(P)-binding Rossmann-fold domains"/>
    <property type="match status" value="1"/>
</dbReference>
<reference evidence="3 4" key="1">
    <citation type="submission" date="2017-05" db="EMBL/GenBank/DDBJ databases">
        <title>Isolation of Rhodococcus sp. S2-17 biodegrading of BP-3.</title>
        <authorList>
            <person name="Lee Y."/>
            <person name="Kim K.H."/>
            <person name="Chun B.H."/>
            <person name="Jung H.S."/>
            <person name="Jeon C.O."/>
        </authorList>
    </citation>
    <scope>NUCLEOTIDE SEQUENCE [LARGE SCALE GENOMIC DNA]</scope>
    <source>
        <strain evidence="3 4">S2-17</strain>
    </source>
</reference>
<proteinExistence type="inferred from homology"/>
<dbReference type="InterPro" id="IPR002347">
    <property type="entry name" value="SDR_fam"/>
</dbReference>
<dbReference type="PRINTS" id="PR00080">
    <property type="entry name" value="SDRFAMILY"/>
</dbReference>
<comment type="similarity">
    <text evidence="1">Belongs to the short-chain dehydrogenases/reductases (SDR) family.</text>
</comment>
<keyword evidence="2" id="KW-0560">Oxidoreductase</keyword>
<dbReference type="CDD" id="cd05233">
    <property type="entry name" value="SDR_c"/>
    <property type="match status" value="1"/>
</dbReference>
<protein>
    <submittedName>
        <fullName evidence="3">Oxidoreductase</fullName>
    </submittedName>
</protein>
<dbReference type="PANTHER" id="PTHR42760:SF124">
    <property type="entry name" value="SHORT-CHAIN DEHYDROGENASE_REDUCTASE"/>
    <property type="match status" value="1"/>
</dbReference>
<dbReference type="FunFam" id="3.40.50.720:FF:000084">
    <property type="entry name" value="Short-chain dehydrogenase reductase"/>
    <property type="match status" value="1"/>
</dbReference>
<dbReference type="Gene3D" id="3.40.50.720">
    <property type="entry name" value="NAD(P)-binding Rossmann-like Domain"/>
    <property type="match status" value="1"/>
</dbReference>
<evidence type="ECO:0000313" key="4">
    <source>
        <dbReference type="Proteomes" id="UP000245711"/>
    </source>
</evidence>
<dbReference type="RefSeq" id="WP_109327085.1">
    <property type="nucleotide sequence ID" value="NZ_CP021354.1"/>
</dbReference>
<dbReference type="GO" id="GO:0016616">
    <property type="term" value="F:oxidoreductase activity, acting on the CH-OH group of donors, NAD or NADP as acceptor"/>
    <property type="evidence" value="ECO:0007669"/>
    <property type="project" value="TreeGrafter"/>
</dbReference>
<name>A0A2S2BRF0_9NOCA</name>
<evidence type="ECO:0000313" key="3">
    <source>
        <dbReference type="EMBL" id="AWK71128.1"/>
    </source>
</evidence>
<accession>A0A2S2BRF0</accession>
<dbReference type="PRINTS" id="PR00081">
    <property type="entry name" value="GDHRDH"/>
</dbReference>
<dbReference type="OrthoDB" id="7064009at2"/>
<sequence>MTELLEGRTAIVTGAGSGVGRATAVLFAREGSRVVCADIDLQHAKETVRIIESDGGVAVAVGSDVSREDEVVGMVDAAVEQFGRLDIVVNNVGIPTPRLGALLEDHTLDDFNRLVAVNLGGVFLGCKHAVLQFKKQGGGGTIVNTGSVAGLVAWGGSVYGATKGGVLQLTRALAVEGAPHQIRVNAVCPAAMPLTGFMSAGGMDASLDAHPDLTDRMAAQHPLGRFITAEDCAEAILYLASDHARNVTGVSLPIDGGYVAR</sequence>
<evidence type="ECO:0000256" key="2">
    <source>
        <dbReference type="ARBA" id="ARBA00023002"/>
    </source>
</evidence>
<dbReference type="EMBL" id="CP021354">
    <property type="protein sequence ID" value="AWK71128.1"/>
    <property type="molecule type" value="Genomic_DNA"/>
</dbReference>
<dbReference type="PANTHER" id="PTHR42760">
    <property type="entry name" value="SHORT-CHAIN DEHYDROGENASES/REDUCTASES FAMILY MEMBER"/>
    <property type="match status" value="1"/>
</dbReference>
<keyword evidence="4" id="KW-1185">Reference proteome</keyword>
<dbReference type="InterPro" id="IPR036291">
    <property type="entry name" value="NAD(P)-bd_dom_sf"/>
</dbReference>
<dbReference type="NCBIfam" id="NF005559">
    <property type="entry name" value="PRK07231.1"/>
    <property type="match status" value="1"/>
</dbReference>
<dbReference type="KEGG" id="roz:CBI38_05610"/>
<dbReference type="AlphaFoldDB" id="A0A2S2BRF0"/>
<evidence type="ECO:0000256" key="1">
    <source>
        <dbReference type="ARBA" id="ARBA00006484"/>
    </source>
</evidence>